<feature type="region of interest" description="Disordered" evidence="1">
    <location>
        <begin position="1"/>
        <end position="22"/>
    </location>
</feature>
<dbReference type="Proteomes" id="UP001227192">
    <property type="component" value="Unassembled WGS sequence"/>
</dbReference>
<keyword evidence="3" id="KW-1185">Reference proteome</keyword>
<gene>
    <name evidence="2" type="ORF">VN97_g2390</name>
</gene>
<name>A0AAI9TP83_PENTH</name>
<evidence type="ECO:0000313" key="2">
    <source>
        <dbReference type="EMBL" id="KAJ9490854.1"/>
    </source>
</evidence>
<dbReference type="AlphaFoldDB" id="A0AAI9TP83"/>
<accession>A0AAI9TP83</accession>
<sequence>MYLTTRPKGNFDRSRGSTWLNSTSSTSSLCVHVNIKHVTRSIMSAIACKHLRPRKFAPLGSAEGSTAPLLKGIVFDVDGTLW</sequence>
<dbReference type="EMBL" id="LACB01000046">
    <property type="protein sequence ID" value="KAJ9490854.1"/>
    <property type="molecule type" value="Genomic_DNA"/>
</dbReference>
<comment type="caution">
    <text evidence="2">The sequence shown here is derived from an EMBL/GenBank/DDBJ whole genome shotgun (WGS) entry which is preliminary data.</text>
</comment>
<protein>
    <submittedName>
        <fullName evidence="2">Uncharacterized protein</fullName>
    </submittedName>
</protein>
<proteinExistence type="predicted"/>
<organism evidence="2 3">
    <name type="scientific">Penicillium thymicola</name>
    <dbReference type="NCBI Taxonomy" id="293382"/>
    <lineage>
        <taxon>Eukaryota</taxon>
        <taxon>Fungi</taxon>
        <taxon>Dikarya</taxon>
        <taxon>Ascomycota</taxon>
        <taxon>Pezizomycotina</taxon>
        <taxon>Eurotiomycetes</taxon>
        <taxon>Eurotiomycetidae</taxon>
        <taxon>Eurotiales</taxon>
        <taxon>Aspergillaceae</taxon>
        <taxon>Penicillium</taxon>
    </lineage>
</organism>
<evidence type="ECO:0000313" key="3">
    <source>
        <dbReference type="Proteomes" id="UP001227192"/>
    </source>
</evidence>
<evidence type="ECO:0000256" key="1">
    <source>
        <dbReference type="SAM" id="MobiDB-lite"/>
    </source>
</evidence>
<reference evidence="2" key="1">
    <citation type="submission" date="2015-06" db="EMBL/GenBank/DDBJ databases">
        <authorList>
            <person name="Nguyen H."/>
        </authorList>
    </citation>
    <scope>NUCLEOTIDE SEQUENCE</scope>
    <source>
        <strain evidence="2">DAOM 180753</strain>
    </source>
</reference>
<reference evidence="2" key="2">
    <citation type="journal article" date="2016" name="Fungal Biol.">
        <title>Ochratoxin A production by Penicillium thymicola.</title>
        <authorList>
            <person name="Nguyen H.D.T."/>
            <person name="McMullin D.R."/>
            <person name="Ponomareva E."/>
            <person name="Riley R."/>
            <person name="Pomraning K.R."/>
            <person name="Baker S.E."/>
            <person name="Seifert K.A."/>
        </authorList>
    </citation>
    <scope>NUCLEOTIDE SEQUENCE</scope>
    <source>
        <strain evidence="2">DAOM 180753</strain>
    </source>
</reference>